<keyword evidence="3" id="KW-1185">Reference proteome</keyword>
<feature type="transmembrane region" description="Helical" evidence="1">
    <location>
        <begin position="124"/>
        <end position="144"/>
    </location>
</feature>
<keyword evidence="1" id="KW-0472">Membrane</keyword>
<dbReference type="AlphaFoldDB" id="A0A4R2B3K3"/>
<comment type="caution">
    <text evidence="2">The sequence shown here is derived from an EMBL/GenBank/DDBJ whole genome shotgun (WGS) entry which is preliminary data.</text>
</comment>
<protein>
    <submittedName>
        <fullName evidence="2">Uncharacterized protein</fullName>
    </submittedName>
</protein>
<reference evidence="2 3" key="1">
    <citation type="journal article" date="2015" name="Stand. Genomic Sci.">
        <title>Genomic Encyclopedia of Bacterial and Archaeal Type Strains, Phase III: the genomes of soil and plant-associated and newly described type strains.</title>
        <authorList>
            <person name="Whitman W.B."/>
            <person name="Woyke T."/>
            <person name="Klenk H.P."/>
            <person name="Zhou Y."/>
            <person name="Lilburn T.G."/>
            <person name="Beck B.J."/>
            <person name="De Vos P."/>
            <person name="Vandamme P."/>
            <person name="Eisen J.A."/>
            <person name="Garrity G."/>
            <person name="Hugenholtz P."/>
            <person name="Kyrpides N.C."/>
        </authorList>
    </citation>
    <scope>NUCLEOTIDE SEQUENCE [LARGE SCALE GENOMIC DNA]</scope>
    <source>
        <strain evidence="2 3">CV53</strain>
    </source>
</reference>
<sequence>MNSSFPSFEDVQKARVKFNDIAYKHWVHDDLFTWKWYLLLVLSILPWIVWWIVVDKKRLNEIVLYGSLITIGTYTLDNIGTDLIWWEYPTKLFQMIPPLLPADLSLIPCSMMLIYQWSKNWRSFLLFNFLLSLFCTYIGEPLFIWLDYYELKDWKLIYSLLFYNIGGMLARWLVLKIFSVSEK</sequence>
<name>A0A4R2B3K3_9BACI</name>
<evidence type="ECO:0000313" key="3">
    <source>
        <dbReference type="Proteomes" id="UP000295689"/>
    </source>
</evidence>
<gene>
    <name evidence="2" type="ORF">EV146_11664</name>
</gene>
<dbReference type="Proteomes" id="UP000295689">
    <property type="component" value="Unassembled WGS sequence"/>
</dbReference>
<feature type="transmembrane region" description="Helical" evidence="1">
    <location>
        <begin position="156"/>
        <end position="174"/>
    </location>
</feature>
<feature type="transmembrane region" description="Helical" evidence="1">
    <location>
        <begin position="98"/>
        <end position="117"/>
    </location>
</feature>
<accession>A0A4R2B3K3</accession>
<keyword evidence="1" id="KW-1133">Transmembrane helix</keyword>
<dbReference type="EMBL" id="SLVV01000016">
    <property type="protein sequence ID" value="TCN19759.1"/>
    <property type="molecule type" value="Genomic_DNA"/>
</dbReference>
<evidence type="ECO:0000256" key="1">
    <source>
        <dbReference type="SAM" id="Phobius"/>
    </source>
</evidence>
<feature type="transmembrane region" description="Helical" evidence="1">
    <location>
        <begin position="62"/>
        <end position="86"/>
    </location>
</feature>
<dbReference type="InterPro" id="IPR048147">
    <property type="entry name" value="CBO0543-like"/>
</dbReference>
<feature type="transmembrane region" description="Helical" evidence="1">
    <location>
        <begin position="34"/>
        <end position="53"/>
    </location>
</feature>
<dbReference type="NCBIfam" id="NF041644">
    <property type="entry name" value="CBO0543_fam"/>
    <property type="match status" value="1"/>
</dbReference>
<keyword evidence="1" id="KW-0812">Transmembrane</keyword>
<organism evidence="2 3">
    <name type="scientific">Mesobacillus foraminis</name>
    <dbReference type="NCBI Taxonomy" id="279826"/>
    <lineage>
        <taxon>Bacteria</taxon>
        <taxon>Bacillati</taxon>
        <taxon>Bacillota</taxon>
        <taxon>Bacilli</taxon>
        <taxon>Bacillales</taxon>
        <taxon>Bacillaceae</taxon>
        <taxon>Mesobacillus</taxon>
    </lineage>
</organism>
<evidence type="ECO:0000313" key="2">
    <source>
        <dbReference type="EMBL" id="TCN19759.1"/>
    </source>
</evidence>
<proteinExistence type="predicted"/>